<keyword evidence="1" id="KW-0929">Antimicrobial</keyword>
<dbReference type="Gene3D" id="1.10.530.10">
    <property type="match status" value="1"/>
</dbReference>
<feature type="domain" description="HTH cro/C1-type" evidence="5">
    <location>
        <begin position="222"/>
        <end position="238"/>
    </location>
</feature>
<evidence type="ECO:0000313" key="7">
    <source>
        <dbReference type="EMBL" id="SVB44441.1"/>
    </source>
</evidence>
<accession>A0A382E395</accession>
<dbReference type="InterPro" id="IPR036779">
    <property type="entry name" value="LysM_dom_sf"/>
</dbReference>
<dbReference type="AlphaFoldDB" id="A0A382E395"/>
<proteinExistence type="predicted"/>
<evidence type="ECO:0000256" key="3">
    <source>
        <dbReference type="ARBA" id="ARBA00022801"/>
    </source>
</evidence>
<dbReference type="GO" id="GO:0004040">
    <property type="term" value="F:amidase activity"/>
    <property type="evidence" value="ECO:0007669"/>
    <property type="project" value="InterPro"/>
</dbReference>
<organism evidence="7">
    <name type="scientific">marine metagenome</name>
    <dbReference type="NCBI Taxonomy" id="408172"/>
    <lineage>
        <taxon>unclassified sequences</taxon>
        <taxon>metagenomes</taxon>
        <taxon>ecological metagenomes</taxon>
    </lineage>
</organism>
<reference evidence="7" key="1">
    <citation type="submission" date="2018-05" db="EMBL/GenBank/DDBJ databases">
        <authorList>
            <person name="Lanie J.A."/>
            <person name="Ng W.-L."/>
            <person name="Kazmierczak K.M."/>
            <person name="Andrzejewski T.M."/>
            <person name="Davidsen T.M."/>
            <person name="Wayne K.J."/>
            <person name="Tettelin H."/>
            <person name="Glass J.I."/>
            <person name="Rusch D."/>
            <person name="Podicherti R."/>
            <person name="Tsui H.-C.T."/>
            <person name="Winkler M.E."/>
        </authorList>
    </citation>
    <scope>NUCLEOTIDE SEQUENCE</scope>
</reference>
<gene>
    <name evidence="7" type="ORF">METZ01_LOCUS197295</name>
</gene>
<evidence type="ECO:0000256" key="2">
    <source>
        <dbReference type="ARBA" id="ARBA00022638"/>
    </source>
</evidence>
<dbReference type="PROSITE" id="PS51257">
    <property type="entry name" value="PROKAR_LIPOPROTEIN"/>
    <property type="match status" value="1"/>
</dbReference>
<dbReference type="EMBL" id="UINC01042172">
    <property type="protein sequence ID" value="SVB44441.1"/>
    <property type="molecule type" value="Genomic_DNA"/>
</dbReference>
<protein>
    <recommendedName>
        <fullName evidence="4">Peptidoglycan hydrolase</fullName>
    </recommendedName>
</protein>
<dbReference type="PROSITE" id="PS50943">
    <property type="entry name" value="HTH_CROC1"/>
    <property type="match status" value="1"/>
</dbReference>
<dbReference type="PANTHER" id="PTHR33308:SF9">
    <property type="entry name" value="PEPTIDOGLYCAN HYDROLASE FLGJ"/>
    <property type="match status" value="1"/>
</dbReference>
<evidence type="ECO:0000259" key="6">
    <source>
        <dbReference type="PROSITE" id="PS51782"/>
    </source>
</evidence>
<dbReference type="InterPro" id="IPR001387">
    <property type="entry name" value="Cro/C1-type_HTH"/>
</dbReference>
<dbReference type="InterPro" id="IPR051056">
    <property type="entry name" value="Glycosyl_Hydrolase_73"/>
</dbReference>
<dbReference type="InterPro" id="IPR018392">
    <property type="entry name" value="LysM"/>
</dbReference>
<dbReference type="SMART" id="SM00047">
    <property type="entry name" value="LYZ2"/>
    <property type="match status" value="1"/>
</dbReference>
<evidence type="ECO:0000259" key="5">
    <source>
        <dbReference type="PROSITE" id="PS50943"/>
    </source>
</evidence>
<dbReference type="CDD" id="cd00118">
    <property type="entry name" value="LysM"/>
    <property type="match status" value="1"/>
</dbReference>
<dbReference type="InterPro" id="IPR002901">
    <property type="entry name" value="MGlyc_endo_b_GlcNAc-like_dom"/>
</dbReference>
<evidence type="ECO:0000256" key="4">
    <source>
        <dbReference type="ARBA" id="ARBA00032108"/>
    </source>
</evidence>
<dbReference type="GO" id="GO:0042742">
    <property type="term" value="P:defense response to bacterium"/>
    <property type="evidence" value="ECO:0007669"/>
    <property type="project" value="UniProtKB-KW"/>
</dbReference>
<dbReference type="SMART" id="SM00257">
    <property type="entry name" value="LysM"/>
    <property type="match status" value="1"/>
</dbReference>
<dbReference type="PROSITE" id="PS51782">
    <property type="entry name" value="LYSM"/>
    <property type="match status" value="1"/>
</dbReference>
<dbReference type="PANTHER" id="PTHR33308">
    <property type="entry name" value="PEPTIDOGLYCAN HYDROLASE FLGJ"/>
    <property type="match status" value="1"/>
</dbReference>
<evidence type="ECO:0000256" key="1">
    <source>
        <dbReference type="ARBA" id="ARBA00022529"/>
    </source>
</evidence>
<dbReference type="Pfam" id="PF01832">
    <property type="entry name" value="Glucosaminidase"/>
    <property type="match status" value="1"/>
</dbReference>
<feature type="domain" description="LysM" evidence="6">
    <location>
        <begin position="214"/>
        <end position="257"/>
    </location>
</feature>
<dbReference type="Gene3D" id="3.10.350.10">
    <property type="entry name" value="LysM domain"/>
    <property type="match status" value="1"/>
</dbReference>
<keyword evidence="2" id="KW-0081">Bacteriolytic enzyme</keyword>
<keyword evidence="3" id="KW-0378">Hydrolase</keyword>
<sequence length="260" mass="30604">MIEMKRYLVFILCVYFLQSCGSKRTIYNYEDDRKEITSRKKKPKKKKLKQIDKPIIPLVRTTEDYIDYYSRIAMDEMRQHDIPASITLAQGILESGSGKGTLAANANNHFGIKCHDWNGPKIYHDDDKKQECFRKYSSPEFSFRDHSIFLISRDRYASLFKLKKDDYKSWAKGLKKAGYATDRKYSQKLIDLIERYKLYRYDDIVLKKKKSKQKFYKVKKGDTLYSISKKFNISIDDLINYNNLDSEGITIGQQIVVGNK</sequence>
<dbReference type="SUPFAM" id="SSF54106">
    <property type="entry name" value="LysM domain"/>
    <property type="match status" value="1"/>
</dbReference>
<dbReference type="GO" id="GO:0031640">
    <property type="term" value="P:killing of cells of another organism"/>
    <property type="evidence" value="ECO:0007669"/>
    <property type="project" value="UniProtKB-KW"/>
</dbReference>
<name>A0A382E395_9ZZZZ</name>
<dbReference type="Pfam" id="PF01476">
    <property type="entry name" value="LysM"/>
    <property type="match status" value="1"/>
</dbReference>